<sequence>MASTSDWDPWGTENQTTDKPLTPLPGDLLQVWHVASAQALSTRGKYPRVPFPRSHVSPAEPPSLTFLPQYECDYSRVLSYSCPADTPELHLSAIHSPKTCQLSATNQGRSKLKMDKRSAKRPNSKIVLGVSLKVKHTPRKQQTQPKSVLGIDEQIASDTLQTHEREALNGKKRRKKYLAQHTYDMSFPPLFDKARLGGSHHLTPHRQKRSKTQETKSDIGCSIKCQTFQSLPRLHSTFWDYGPGELVVQAKESPTETSSTEREGSKMAPKTLEQTTRAHNSDSLYFSCFPLLVEKSDNQNRQKNKTFSRLL</sequence>
<proteinExistence type="predicted"/>
<evidence type="ECO:0000313" key="3">
    <source>
        <dbReference type="Proteomes" id="UP001497497"/>
    </source>
</evidence>
<feature type="compositionally biased region" description="Polar residues" evidence="1">
    <location>
        <begin position="1"/>
        <end position="19"/>
    </location>
</feature>
<name>A0AAV2HT32_LYMST</name>
<gene>
    <name evidence="2" type="ORF">GSLYS_00010628001</name>
</gene>
<evidence type="ECO:0000313" key="2">
    <source>
        <dbReference type="EMBL" id="CAL1536715.1"/>
    </source>
</evidence>
<comment type="caution">
    <text evidence="2">The sequence shown here is derived from an EMBL/GenBank/DDBJ whole genome shotgun (WGS) entry which is preliminary data.</text>
</comment>
<reference evidence="2 3" key="1">
    <citation type="submission" date="2024-04" db="EMBL/GenBank/DDBJ databases">
        <authorList>
            <consortium name="Genoscope - CEA"/>
            <person name="William W."/>
        </authorList>
    </citation>
    <scope>NUCLEOTIDE SEQUENCE [LARGE SCALE GENOMIC DNA]</scope>
</reference>
<feature type="non-terminal residue" evidence="2">
    <location>
        <position position="311"/>
    </location>
</feature>
<accession>A0AAV2HT32</accession>
<dbReference type="EMBL" id="CAXITT010000237">
    <property type="protein sequence ID" value="CAL1536715.1"/>
    <property type="molecule type" value="Genomic_DNA"/>
</dbReference>
<feature type="region of interest" description="Disordered" evidence="1">
    <location>
        <begin position="1"/>
        <end position="24"/>
    </location>
</feature>
<keyword evidence="3" id="KW-1185">Reference proteome</keyword>
<evidence type="ECO:0000256" key="1">
    <source>
        <dbReference type="SAM" id="MobiDB-lite"/>
    </source>
</evidence>
<dbReference type="AlphaFoldDB" id="A0AAV2HT32"/>
<feature type="region of interest" description="Disordered" evidence="1">
    <location>
        <begin position="251"/>
        <end position="276"/>
    </location>
</feature>
<organism evidence="2 3">
    <name type="scientific">Lymnaea stagnalis</name>
    <name type="common">Great pond snail</name>
    <name type="synonym">Helix stagnalis</name>
    <dbReference type="NCBI Taxonomy" id="6523"/>
    <lineage>
        <taxon>Eukaryota</taxon>
        <taxon>Metazoa</taxon>
        <taxon>Spiralia</taxon>
        <taxon>Lophotrochozoa</taxon>
        <taxon>Mollusca</taxon>
        <taxon>Gastropoda</taxon>
        <taxon>Heterobranchia</taxon>
        <taxon>Euthyneura</taxon>
        <taxon>Panpulmonata</taxon>
        <taxon>Hygrophila</taxon>
        <taxon>Lymnaeoidea</taxon>
        <taxon>Lymnaeidae</taxon>
        <taxon>Lymnaea</taxon>
    </lineage>
</organism>
<dbReference type="Proteomes" id="UP001497497">
    <property type="component" value="Unassembled WGS sequence"/>
</dbReference>
<protein>
    <submittedName>
        <fullName evidence="2">Uncharacterized protein</fullName>
    </submittedName>
</protein>